<reference evidence="5 6" key="1">
    <citation type="submission" date="2020-07" db="EMBL/GenBank/DDBJ databases">
        <title>Novel species isolated from subtropical streams in China.</title>
        <authorList>
            <person name="Lu H."/>
        </authorList>
    </citation>
    <scope>NUCLEOTIDE SEQUENCE [LARGE SCALE GENOMIC DNA]</scope>
    <source>
        <strain evidence="5 6">LX20W</strain>
    </source>
</reference>
<dbReference type="Proteomes" id="UP000534388">
    <property type="component" value="Unassembled WGS sequence"/>
</dbReference>
<gene>
    <name evidence="5" type="ORF">H3H37_20155</name>
</gene>
<organism evidence="5 6">
    <name type="scientific">Rugamonas brunnea</name>
    <dbReference type="NCBI Taxonomy" id="2758569"/>
    <lineage>
        <taxon>Bacteria</taxon>
        <taxon>Pseudomonadati</taxon>
        <taxon>Pseudomonadota</taxon>
        <taxon>Betaproteobacteria</taxon>
        <taxon>Burkholderiales</taxon>
        <taxon>Oxalobacteraceae</taxon>
        <taxon>Telluria group</taxon>
        <taxon>Rugamonas</taxon>
    </lineage>
</organism>
<dbReference type="Gene3D" id="2.130.10.10">
    <property type="entry name" value="YVTN repeat-like/Quinoprotein amine dehydrogenase"/>
    <property type="match status" value="2"/>
</dbReference>
<accession>A0A7W2EVK4</accession>
<dbReference type="RefSeq" id="WP_182165852.1">
    <property type="nucleotide sequence ID" value="NZ_JACEZT010000015.1"/>
</dbReference>
<feature type="chain" id="PRO_5030710683" evidence="3">
    <location>
        <begin position="23"/>
        <end position="318"/>
    </location>
</feature>
<evidence type="ECO:0000259" key="4">
    <source>
        <dbReference type="Pfam" id="PF14870"/>
    </source>
</evidence>
<dbReference type="GO" id="GO:0015979">
    <property type="term" value="P:photosynthesis"/>
    <property type="evidence" value="ECO:0007669"/>
    <property type="project" value="UniProtKB-KW"/>
</dbReference>
<evidence type="ECO:0000313" key="5">
    <source>
        <dbReference type="EMBL" id="MBA5639380.1"/>
    </source>
</evidence>
<dbReference type="InterPro" id="IPR028203">
    <property type="entry name" value="PSII_CF48-like_dom"/>
</dbReference>
<comment type="caution">
    <text evidence="5">The sequence shown here is derived from an EMBL/GenBank/DDBJ whole genome shotgun (WGS) entry which is preliminary data.</text>
</comment>
<dbReference type="AlphaFoldDB" id="A0A7W2EVK4"/>
<dbReference type="EMBL" id="JACEZT010000015">
    <property type="protein sequence ID" value="MBA5639380.1"/>
    <property type="molecule type" value="Genomic_DNA"/>
</dbReference>
<keyword evidence="3" id="KW-0732">Signal</keyword>
<keyword evidence="2" id="KW-0604">Photosystem II</keyword>
<dbReference type="Pfam" id="PF14870">
    <property type="entry name" value="PSII_BNR"/>
    <property type="match status" value="1"/>
</dbReference>
<evidence type="ECO:0000256" key="3">
    <source>
        <dbReference type="SAM" id="SignalP"/>
    </source>
</evidence>
<proteinExistence type="predicted"/>
<keyword evidence="5" id="KW-0378">Hydrolase</keyword>
<keyword evidence="1" id="KW-0602">Photosynthesis</keyword>
<dbReference type="CDD" id="cd15482">
    <property type="entry name" value="Sialidase_non-viral"/>
    <property type="match status" value="1"/>
</dbReference>
<name>A0A7W2EVK4_9BURK</name>
<feature type="signal peptide" evidence="3">
    <location>
        <begin position="1"/>
        <end position="22"/>
    </location>
</feature>
<feature type="domain" description="Photosynthesis system II assembly factor Ycf48/Hcf136-like" evidence="4">
    <location>
        <begin position="125"/>
        <end position="266"/>
    </location>
</feature>
<evidence type="ECO:0000313" key="6">
    <source>
        <dbReference type="Proteomes" id="UP000534388"/>
    </source>
</evidence>
<keyword evidence="6" id="KW-1185">Reference proteome</keyword>
<dbReference type="InterPro" id="IPR015943">
    <property type="entry name" value="WD40/YVTN_repeat-like_dom_sf"/>
</dbReference>
<dbReference type="GO" id="GO:0016787">
    <property type="term" value="F:hydrolase activity"/>
    <property type="evidence" value="ECO:0007669"/>
    <property type="project" value="UniProtKB-KW"/>
</dbReference>
<evidence type="ECO:0000256" key="2">
    <source>
        <dbReference type="ARBA" id="ARBA00023276"/>
    </source>
</evidence>
<dbReference type="PANTHER" id="PTHR47199:SF2">
    <property type="entry name" value="PHOTOSYSTEM II STABILITY_ASSEMBLY FACTOR HCF136, CHLOROPLASTIC"/>
    <property type="match status" value="1"/>
</dbReference>
<dbReference type="PANTHER" id="PTHR47199">
    <property type="entry name" value="PHOTOSYSTEM II STABILITY/ASSEMBLY FACTOR HCF136, CHLOROPLASTIC"/>
    <property type="match status" value="1"/>
</dbReference>
<sequence length="318" mass="33464">MKFFRQLILILIVLRVACGATAAEPQRWPSLLPAQRVANAAEAPLLAAARAGKRIVAVGDHGVVLLSDDGANFRQARGVPVRAMLTTIQFLDARRGYAAGHDGVVLGTQDGGETWSLLRATPGLEQPILSLHFDNAEHGFAVGLYGWAIETHDGGHTWAERHLGSGDDADRHLYHVFASRQGTLLVAGEAGTMYRSSDGGASWSVAAVGGKGSLWYGTALADGSLLVCGMRGHLYRSRDDGQSWQELRPDTTQSLTGIAQLADGSVVVAGMSGTVLRSSDGGATFTPSQRPEREPLTAVIAAAGKPPIFLSLAGLVAH</sequence>
<dbReference type="SUPFAM" id="SSF110296">
    <property type="entry name" value="Oligoxyloglucan reducing end-specific cellobiohydrolase"/>
    <property type="match status" value="1"/>
</dbReference>
<evidence type="ECO:0000256" key="1">
    <source>
        <dbReference type="ARBA" id="ARBA00022531"/>
    </source>
</evidence>
<protein>
    <submittedName>
        <fullName evidence="5">Glycosyl hydrolase</fullName>
    </submittedName>
</protein>
<dbReference type="GO" id="GO:0009523">
    <property type="term" value="C:photosystem II"/>
    <property type="evidence" value="ECO:0007669"/>
    <property type="project" value="UniProtKB-KW"/>
</dbReference>